<evidence type="ECO:0000259" key="1">
    <source>
        <dbReference type="Pfam" id="PF00313"/>
    </source>
</evidence>
<protein>
    <submittedName>
        <fullName evidence="2">Stationary phase/starvation inducible regulatory protein CspD</fullName>
    </submittedName>
</protein>
<dbReference type="Pfam" id="PF00313">
    <property type="entry name" value="CSD"/>
    <property type="match status" value="1"/>
</dbReference>
<dbReference type="STRING" id="285473.A4G23_02259"/>
<dbReference type="KEGG" id="srn:A4G23_02259"/>
<name>A0A1D8G1S3_9ACTN</name>
<feature type="domain" description="CSD" evidence="1">
    <location>
        <begin position="5"/>
        <end position="53"/>
    </location>
</feature>
<reference evidence="2 3" key="1">
    <citation type="submission" date="2016-09" db="EMBL/GenBank/DDBJ databases">
        <title>Streptomyces rubrolavendulae MJM4426 Genome sequencing and assembly.</title>
        <authorList>
            <person name="Kim J.-G."/>
        </authorList>
    </citation>
    <scope>NUCLEOTIDE SEQUENCE [LARGE SCALE GENOMIC DNA]</scope>
    <source>
        <strain evidence="2 3">MJM4426</strain>
    </source>
</reference>
<dbReference type="GeneID" id="91403806"/>
<accession>A0A1D8G1S3</accession>
<proteinExistence type="predicted"/>
<dbReference type="AlphaFoldDB" id="A0A1D8G1S3"/>
<sequence>MVIATVREWRDTEGWGVVDSPETPGGCWCHYSTIEMTGFRTLEPGQRVELEWQAPGFQQDGYDYRAVRIVPRAGRGG</sequence>
<dbReference type="InterPro" id="IPR012340">
    <property type="entry name" value="NA-bd_OB-fold"/>
</dbReference>
<organism evidence="2 3">
    <name type="scientific">Streptomyces rubrolavendulae</name>
    <dbReference type="NCBI Taxonomy" id="285473"/>
    <lineage>
        <taxon>Bacteria</taxon>
        <taxon>Bacillati</taxon>
        <taxon>Actinomycetota</taxon>
        <taxon>Actinomycetes</taxon>
        <taxon>Kitasatosporales</taxon>
        <taxon>Streptomycetaceae</taxon>
        <taxon>Streptomyces</taxon>
    </lineage>
</organism>
<evidence type="ECO:0000313" key="2">
    <source>
        <dbReference type="EMBL" id="AOT59417.1"/>
    </source>
</evidence>
<gene>
    <name evidence="2" type="ORF">A4G23_02259</name>
</gene>
<dbReference type="InterPro" id="IPR002059">
    <property type="entry name" value="CSP_DNA-bd"/>
</dbReference>
<evidence type="ECO:0000313" key="3">
    <source>
        <dbReference type="Proteomes" id="UP000095349"/>
    </source>
</evidence>
<dbReference type="GO" id="GO:0003676">
    <property type="term" value="F:nucleic acid binding"/>
    <property type="evidence" value="ECO:0007669"/>
    <property type="project" value="InterPro"/>
</dbReference>
<dbReference type="Proteomes" id="UP000095349">
    <property type="component" value="Chromosome"/>
</dbReference>
<keyword evidence="3" id="KW-1185">Reference proteome</keyword>
<dbReference type="Gene3D" id="2.40.50.140">
    <property type="entry name" value="Nucleic acid-binding proteins"/>
    <property type="match status" value="1"/>
</dbReference>
<dbReference type="OrthoDB" id="5195005at2"/>
<dbReference type="RefSeq" id="WP_031132167.1">
    <property type="nucleotide sequence ID" value="NZ_CP017316.1"/>
</dbReference>
<dbReference type="EMBL" id="CP017316">
    <property type="protein sequence ID" value="AOT59417.1"/>
    <property type="molecule type" value="Genomic_DNA"/>
</dbReference>
<dbReference type="SUPFAM" id="SSF50249">
    <property type="entry name" value="Nucleic acid-binding proteins"/>
    <property type="match status" value="1"/>
</dbReference>